<dbReference type="InterPro" id="IPR002524">
    <property type="entry name" value="Cation_efflux"/>
</dbReference>
<feature type="transmembrane region" description="Helical" evidence="13">
    <location>
        <begin position="146"/>
        <end position="168"/>
    </location>
</feature>
<evidence type="ECO:0000256" key="7">
    <source>
        <dbReference type="ARBA" id="ARBA00022989"/>
    </source>
</evidence>
<keyword evidence="9 13" id="KW-0472">Membrane</keyword>
<evidence type="ECO:0000259" key="14">
    <source>
        <dbReference type="Pfam" id="PF01545"/>
    </source>
</evidence>
<comment type="caution">
    <text evidence="15">The sequence shown here is derived from an EMBL/GenBank/DDBJ whole genome shotgun (WGS) entry which is preliminary data.</text>
</comment>
<dbReference type="STRING" id="56408.A0A1E5RG81"/>
<keyword evidence="3" id="KW-0409">Iron storage</keyword>
<evidence type="ECO:0000256" key="4">
    <source>
        <dbReference type="ARBA" id="ARBA00022448"/>
    </source>
</evidence>
<comment type="function">
    <text evidence="10">Mitochondrial metal transporter involved in mitochondrial iron accumulation.</text>
</comment>
<name>A0A1E5RG81_9ASCO</name>
<dbReference type="InParanoid" id="A0A1E5RG81"/>
<evidence type="ECO:0000256" key="6">
    <source>
        <dbReference type="ARBA" id="ARBA00022692"/>
    </source>
</evidence>
<dbReference type="InterPro" id="IPR027469">
    <property type="entry name" value="Cation_efflux_TMD_sf"/>
</dbReference>
<keyword evidence="6 13" id="KW-0812">Transmembrane</keyword>
<keyword evidence="3" id="KW-0408">Iron</keyword>
<evidence type="ECO:0000256" key="13">
    <source>
        <dbReference type="SAM" id="Phobius"/>
    </source>
</evidence>
<keyword evidence="5" id="KW-0410">Iron transport</keyword>
<comment type="subcellular location">
    <subcellularLocation>
        <location evidence="1">Membrane</location>
        <topology evidence="1">Multi-pass membrane protein</topology>
    </subcellularLocation>
</comment>
<feature type="transmembrane region" description="Helical" evidence="13">
    <location>
        <begin position="312"/>
        <end position="342"/>
    </location>
</feature>
<gene>
    <name evidence="15" type="ORF">AWRI3579_g1867</name>
</gene>
<evidence type="ECO:0000313" key="16">
    <source>
        <dbReference type="Proteomes" id="UP000095728"/>
    </source>
</evidence>
<evidence type="ECO:0000256" key="9">
    <source>
        <dbReference type="ARBA" id="ARBA00023136"/>
    </source>
</evidence>
<dbReference type="OrthoDB" id="435980at2759"/>
<feature type="domain" description="Cation efflux protein transmembrane" evidence="14">
    <location>
        <begin position="148"/>
        <end position="356"/>
    </location>
</feature>
<reference evidence="16" key="1">
    <citation type="journal article" date="2016" name="Genome Announc.">
        <title>Genome sequences of three species of Hanseniaspora isolated from spontaneous wine fermentations.</title>
        <authorList>
            <person name="Sternes P.R."/>
            <person name="Lee D."/>
            <person name="Kutyna D.R."/>
            <person name="Borneman A.R."/>
        </authorList>
    </citation>
    <scope>NUCLEOTIDE SEQUENCE [LARGE SCALE GENOMIC DNA]</scope>
    <source>
        <strain evidence="16">AWRI3579</strain>
    </source>
</reference>
<evidence type="ECO:0000256" key="1">
    <source>
        <dbReference type="ARBA" id="ARBA00004141"/>
    </source>
</evidence>
<sequence length="517" mass="57146">MMIIQSLRFNTRASLQLKVKVAGSLIVSTKKSILSPTPSRFCDHPSVFATQAFRKTFVTSRRLSKELTPEQIEQWKKDMAKLENQHIHMRESETEQNDSYKLGSMLTRPDPHEHHGHTHARTEESDTLMTGLLDKKEIKKNAGVRITWIGLLVNVGLALGKFAGGIVFHSQALIADSVHALSDLISDFLTLFSVKLAKKPANQDYPFGYGKVETVGALAVSSILTFAGVSIGWSSLLLVCGPYLPQMILEFMHIHSHAHAIPADIGAAWIAGGSIVVKEWLFQATKKIAEKDNSNVLLANAWHHRVDSLTSLVALVTISGGYFFGISSLDAIGGLMVSGLVIKAGYSGMKSACEELVDKAIPKSDAKYINIESVIKDSLDKMVSNNNAKKSYFLKDLNVMAAGPNLHAHALLVVPLQRWENVLGINEFEIVTDHLRTVVYKNIPHVKQLHIEYIEEKPELSSDEKKEIERQKKIGTAPVPEAALKSTESAHSHTHFGGLFGEENNNKNDAHSHHHHH</sequence>
<keyword evidence="4" id="KW-0813">Transport</keyword>
<dbReference type="FunCoup" id="A0A1E5RG81">
    <property type="interactions" value="62"/>
</dbReference>
<protein>
    <submittedName>
        <fullName evidence="15">Mitochondrial metal transporter 1</fullName>
    </submittedName>
</protein>
<keyword evidence="11" id="KW-0175">Coiled coil</keyword>
<evidence type="ECO:0000313" key="15">
    <source>
        <dbReference type="EMBL" id="OEJ85583.1"/>
    </source>
</evidence>
<dbReference type="Proteomes" id="UP000095728">
    <property type="component" value="Unassembled WGS sequence"/>
</dbReference>
<feature type="region of interest" description="Disordered" evidence="12">
    <location>
        <begin position="483"/>
        <end position="517"/>
    </location>
</feature>
<dbReference type="FunFam" id="1.20.1510.10:FF:000013">
    <property type="entry name" value="Cation efflux family protein"/>
    <property type="match status" value="1"/>
</dbReference>
<comment type="similarity">
    <text evidence="2">Belongs to the cation diffusion facilitator (CDF) transporter (TC 2.A.4) family. SLC30A subfamily.</text>
</comment>
<accession>A0A1E5RG81</accession>
<feature type="transmembrane region" description="Helical" evidence="13">
    <location>
        <begin position="215"/>
        <end position="244"/>
    </location>
</feature>
<dbReference type="PANTHER" id="PTHR43840">
    <property type="entry name" value="MITOCHONDRIAL METAL TRANSPORTER 1-RELATED"/>
    <property type="match status" value="1"/>
</dbReference>
<dbReference type="GO" id="GO:0006879">
    <property type="term" value="P:intracellular iron ion homeostasis"/>
    <property type="evidence" value="ECO:0007669"/>
    <property type="project" value="UniProtKB-KW"/>
</dbReference>
<keyword evidence="16" id="KW-1185">Reference proteome</keyword>
<dbReference type="GO" id="GO:0008324">
    <property type="term" value="F:monoatomic cation transmembrane transporter activity"/>
    <property type="evidence" value="ECO:0007669"/>
    <property type="project" value="InterPro"/>
</dbReference>
<dbReference type="Pfam" id="PF01545">
    <property type="entry name" value="Cation_efflux"/>
    <property type="match status" value="1"/>
</dbReference>
<feature type="coiled-coil region" evidence="11">
    <location>
        <begin position="65"/>
        <end position="92"/>
    </location>
</feature>
<organism evidence="15 16">
    <name type="scientific">Hanseniaspora osmophila</name>
    <dbReference type="NCBI Taxonomy" id="56408"/>
    <lineage>
        <taxon>Eukaryota</taxon>
        <taxon>Fungi</taxon>
        <taxon>Dikarya</taxon>
        <taxon>Ascomycota</taxon>
        <taxon>Saccharomycotina</taxon>
        <taxon>Saccharomycetes</taxon>
        <taxon>Saccharomycodales</taxon>
        <taxon>Saccharomycodaceae</taxon>
        <taxon>Hanseniaspora</taxon>
    </lineage>
</organism>
<dbReference type="Gene3D" id="1.20.1510.10">
    <property type="entry name" value="Cation efflux protein transmembrane domain"/>
    <property type="match status" value="1"/>
</dbReference>
<dbReference type="InterPro" id="IPR050291">
    <property type="entry name" value="CDF_Transporter"/>
</dbReference>
<dbReference type="EMBL" id="LPNM01000007">
    <property type="protein sequence ID" value="OEJ85583.1"/>
    <property type="molecule type" value="Genomic_DNA"/>
</dbReference>
<feature type="region of interest" description="Disordered" evidence="12">
    <location>
        <begin position="106"/>
        <end position="126"/>
    </location>
</feature>
<dbReference type="SUPFAM" id="SSF161111">
    <property type="entry name" value="Cation efflux protein transmembrane domain-like"/>
    <property type="match status" value="1"/>
</dbReference>
<dbReference type="GO" id="GO:0005739">
    <property type="term" value="C:mitochondrion"/>
    <property type="evidence" value="ECO:0007669"/>
    <property type="project" value="UniProtKB-ARBA"/>
</dbReference>
<proteinExistence type="inferred from homology"/>
<dbReference type="NCBIfam" id="TIGR01297">
    <property type="entry name" value="CDF"/>
    <property type="match status" value="1"/>
</dbReference>
<evidence type="ECO:0000256" key="2">
    <source>
        <dbReference type="ARBA" id="ARBA00008873"/>
    </source>
</evidence>
<dbReference type="GO" id="GO:0006826">
    <property type="term" value="P:iron ion transport"/>
    <property type="evidence" value="ECO:0007669"/>
    <property type="project" value="UniProtKB-KW"/>
</dbReference>
<evidence type="ECO:0000256" key="8">
    <source>
        <dbReference type="ARBA" id="ARBA00023065"/>
    </source>
</evidence>
<evidence type="ECO:0000256" key="12">
    <source>
        <dbReference type="SAM" id="MobiDB-lite"/>
    </source>
</evidence>
<evidence type="ECO:0000256" key="10">
    <source>
        <dbReference type="ARBA" id="ARBA00055037"/>
    </source>
</evidence>
<dbReference type="InterPro" id="IPR058533">
    <property type="entry name" value="Cation_efflux_TM"/>
</dbReference>
<dbReference type="PANTHER" id="PTHR43840:SF15">
    <property type="entry name" value="MITOCHONDRIAL METAL TRANSPORTER 1-RELATED"/>
    <property type="match status" value="1"/>
</dbReference>
<evidence type="ECO:0000256" key="5">
    <source>
        <dbReference type="ARBA" id="ARBA00022496"/>
    </source>
</evidence>
<evidence type="ECO:0000256" key="3">
    <source>
        <dbReference type="ARBA" id="ARBA00022434"/>
    </source>
</evidence>
<keyword evidence="7 13" id="KW-1133">Transmembrane helix</keyword>
<dbReference type="GO" id="GO:0016020">
    <property type="term" value="C:membrane"/>
    <property type="evidence" value="ECO:0007669"/>
    <property type="project" value="UniProtKB-SubCell"/>
</dbReference>
<keyword evidence="8" id="KW-0406">Ion transport</keyword>
<evidence type="ECO:0000256" key="11">
    <source>
        <dbReference type="SAM" id="Coils"/>
    </source>
</evidence>
<dbReference type="AlphaFoldDB" id="A0A1E5RG81"/>